<evidence type="ECO:0000259" key="1">
    <source>
        <dbReference type="SMART" id="SM00482"/>
    </source>
</evidence>
<dbReference type="Pfam" id="PF00476">
    <property type="entry name" value="DNA_pol_A"/>
    <property type="match status" value="1"/>
</dbReference>
<dbReference type="SMART" id="SM00482">
    <property type="entry name" value="POLAc"/>
    <property type="match status" value="1"/>
</dbReference>
<gene>
    <name evidence="2" type="ORF">OXD698_LOCUS36218</name>
</gene>
<organism evidence="2 3">
    <name type="scientific">Adineta steineri</name>
    <dbReference type="NCBI Taxonomy" id="433720"/>
    <lineage>
        <taxon>Eukaryota</taxon>
        <taxon>Metazoa</taxon>
        <taxon>Spiralia</taxon>
        <taxon>Gnathifera</taxon>
        <taxon>Rotifera</taxon>
        <taxon>Eurotatoria</taxon>
        <taxon>Bdelloidea</taxon>
        <taxon>Adinetida</taxon>
        <taxon>Adinetidae</taxon>
        <taxon>Adineta</taxon>
    </lineage>
</organism>
<dbReference type="Gene3D" id="1.10.150.20">
    <property type="entry name" value="5' to 3' exonuclease, C-terminal subdomain"/>
    <property type="match status" value="1"/>
</dbReference>
<evidence type="ECO:0000313" key="3">
    <source>
        <dbReference type="Proteomes" id="UP000663844"/>
    </source>
</evidence>
<dbReference type="PANTHER" id="PTHR10133">
    <property type="entry name" value="DNA POLYMERASE I"/>
    <property type="match status" value="1"/>
</dbReference>
<comment type="caution">
    <text evidence="2">The sequence shown here is derived from an EMBL/GenBank/DDBJ whole genome shotgun (WGS) entry which is preliminary data.</text>
</comment>
<dbReference type="Proteomes" id="UP000663844">
    <property type="component" value="Unassembled WGS sequence"/>
</dbReference>
<dbReference type="FunFam" id="1.10.150.20:FF:000002">
    <property type="entry name" value="DNA polymerase I"/>
    <property type="match status" value="1"/>
</dbReference>
<dbReference type="GO" id="GO:0003677">
    <property type="term" value="F:DNA binding"/>
    <property type="evidence" value="ECO:0007669"/>
    <property type="project" value="InterPro"/>
</dbReference>
<accession>A0A819VWD8</accession>
<dbReference type="GO" id="GO:0006261">
    <property type="term" value="P:DNA-templated DNA replication"/>
    <property type="evidence" value="ECO:0007669"/>
    <property type="project" value="InterPro"/>
</dbReference>
<dbReference type="EMBL" id="CAJOAZ010005881">
    <property type="protein sequence ID" value="CAF4116172.1"/>
    <property type="molecule type" value="Genomic_DNA"/>
</dbReference>
<dbReference type="AlphaFoldDB" id="A0A819VWD8"/>
<feature type="non-terminal residue" evidence="2">
    <location>
        <position position="1"/>
    </location>
</feature>
<dbReference type="InterPro" id="IPR001098">
    <property type="entry name" value="DNA-dir_DNA_pol_A_palm_dom"/>
</dbReference>
<feature type="domain" description="DNA-directed DNA polymerase family A palm" evidence="1">
    <location>
        <begin position="1"/>
        <end position="206"/>
    </location>
</feature>
<dbReference type="PANTHER" id="PTHR10133:SF62">
    <property type="entry name" value="DNA POLYMERASE THETA"/>
    <property type="match status" value="1"/>
</dbReference>
<protein>
    <recommendedName>
        <fullName evidence="1">DNA-directed DNA polymerase family A palm domain-containing protein</fullName>
    </recommendedName>
</protein>
<dbReference type="SUPFAM" id="SSF56672">
    <property type="entry name" value="DNA/RNA polymerases"/>
    <property type="match status" value="1"/>
</dbReference>
<dbReference type="GO" id="GO:0006302">
    <property type="term" value="P:double-strand break repair"/>
    <property type="evidence" value="ECO:0007669"/>
    <property type="project" value="TreeGrafter"/>
</dbReference>
<dbReference type="GO" id="GO:0003887">
    <property type="term" value="F:DNA-directed DNA polymerase activity"/>
    <property type="evidence" value="ECO:0007669"/>
    <property type="project" value="InterPro"/>
</dbReference>
<proteinExistence type="predicted"/>
<dbReference type="InterPro" id="IPR043502">
    <property type="entry name" value="DNA/RNA_pol_sf"/>
</dbReference>
<reference evidence="2" key="1">
    <citation type="submission" date="2021-02" db="EMBL/GenBank/DDBJ databases">
        <authorList>
            <person name="Nowell W R."/>
        </authorList>
    </citation>
    <scope>NUCLEOTIDE SEQUENCE</scope>
</reference>
<dbReference type="InterPro" id="IPR002298">
    <property type="entry name" value="DNA_polymerase_A"/>
</dbReference>
<dbReference type="PRINTS" id="PR00868">
    <property type="entry name" value="DNAPOLI"/>
</dbReference>
<evidence type="ECO:0000313" key="2">
    <source>
        <dbReference type="EMBL" id="CAF4116172.1"/>
    </source>
</evidence>
<name>A0A819VWD8_9BILA</name>
<sequence>FQLVSFDYSQLELRVLAHLSKDDKLKTRLMTDTDFFISLAADLLKKPEYEITPEQRQNTKQICYGILYGMSKETFARETRMTINEAEDFVENFYKTFPIMSQYLDNIKRQVGETGYVQSMYGRPLYFDLARMSANEMNKARMERQAINFVIQSSACDIMKMAIERINQTLDRMFPLEFKIRPTPIRPVYLVLQIHDELMFEIKLSSRTNEIINIIHQEMERNDKISLLLPVQIKSGDSWESMISVV</sequence>
<dbReference type="Gene3D" id="3.30.70.370">
    <property type="match status" value="1"/>
</dbReference>